<feature type="domain" description="ABM" evidence="1">
    <location>
        <begin position="1"/>
        <end position="61"/>
    </location>
</feature>
<organism evidence="2 3">
    <name type="scientific">Rugamonas rubra</name>
    <dbReference type="NCBI Taxonomy" id="758825"/>
    <lineage>
        <taxon>Bacteria</taxon>
        <taxon>Pseudomonadati</taxon>
        <taxon>Pseudomonadota</taxon>
        <taxon>Betaproteobacteria</taxon>
        <taxon>Burkholderiales</taxon>
        <taxon>Oxalobacteraceae</taxon>
        <taxon>Telluria group</taxon>
        <taxon>Rugamonas</taxon>
    </lineage>
</organism>
<dbReference type="InterPro" id="IPR011008">
    <property type="entry name" value="Dimeric_a/b-barrel"/>
</dbReference>
<evidence type="ECO:0000313" key="2">
    <source>
        <dbReference type="EMBL" id="SFM46880.1"/>
    </source>
</evidence>
<keyword evidence="3" id="KW-1185">Reference proteome</keyword>
<dbReference type="InterPro" id="IPR007138">
    <property type="entry name" value="ABM_dom"/>
</dbReference>
<dbReference type="Gene3D" id="3.30.70.100">
    <property type="match status" value="1"/>
</dbReference>
<reference evidence="2 3" key="1">
    <citation type="submission" date="2016-10" db="EMBL/GenBank/DDBJ databases">
        <authorList>
            <person name="de Groot N.N."/>
        </authorList>
    </citation>
    <scope>NUCLEOTIDE SEQUENCE [LARGE SCALE GENOMIC DNA]</scope>
    <source>
        <strain evidence="2 3">ATCC 43154</strain>
    </source>
</reference>
<protein>
    <submittedName>
        <fullName evidence="2">Antibiotic biosynthesis monooxygenase</fullName>
    </submittedName>
</protein>
<proteinExistence type="predicted"/>
<accession>A0A1I4R4M0</accession>
<dbReference type="GO" id="GO:0004497">
    <property type="term" value="F:monooxygenase activity"/>
    <property type="evidence" value="ECO:0007669"/>
    <property type="project" value="UniProtKB-KW"/>
</dbReference>
<dbReference type="RefSeq" id="WP_174900607.1">
    <property type="nucleotide sequence ID" value="NZ_FOTW01000021.1"/>
</dbReference>
<keyword evidence="2" id="KW-0503">Monooxygenase</keyword>
<evidence type="ECO:0000259" key="1">
    <source>
        <dbReference type="Pfam" id="PF03992"/>
    </source>
</evidence>
<dbReference type="EMBL" id="FOTW01000021">
    <property type="protein sequence ID" value="SFM46880.1"/>
    <property type="molecule type" value="Genomic_DNA"/>
</dbReference>
<dbReference type="SUPFAM" id="SSF54909">
    <property type="entry name" value="Dimeric alpha+beta barrel"/>
    <property type="match status" value="1"/>
</dbReference>
<sequence length="97" mass="10262">MFARVTHVQAKPGKLDEVVALYQESVIPLLAQQDGFHSTFLLTDPASGKGMSITLWNSDAARLAGDSNGFLLQQVMKVVPLLAAPPIPEGYVALGAA</sequence>
<evidence type="ECO:0000313" key="3">
    <source>
        <dbReference type="Proteomes" id="UP000199470"/>
    </source>
</evidence>
<dbReference type="AlphaFoldDB" id="A0A1I4R4M0"/>
<dbReference type="Proteomes" id="UP000199470">
    <property type="component" value="Unassembled WGS sequence"/>
</dbReference>
<dbReference type="Pfam" id="PF03992">
    <property type="entry name" value="ABM"/>
    <property type="match status" value="1"/>
</dbReference>
<gene>
    <name evidence="2" type="ORF">SAMN02982985_04157</name>
</gene>
<keyword evidence="2" id="KW-0560">Oxidoreductase</keyword>
<dbReference type="STRING" id="758825.SAMN02982985_04157"/>
<name>A0A1I4R4M0_9BURK</name>